<feature type="compositionally biased region" description="Low complexity" evidence="1">
    <location>
        <begin position="49"/>
        <end position="68"/>
    </location>
</feature>
<feature type="region of interest" description="Disordered" evidence="1">
    <location>
        <begin position="26"/>
        <end position="68"/>
    </location>
</feature>
<evidence type="ECO:0000313" key="3">
    <source>
        <dbReference type="EnsemblPlants" id="OMERI04G10430.1"/>
    </source>
</evidence>
<name>A0A0E0DDV4_9ORYZ</name>
<evidence type="ECO:0008006" key="5">
    <source>
        <dbReference type="Google" id="ProtNLM"/>
    </source>
</evidence>
<dbReference type="HOGENOM" id="CLU_2798283_0_0_1"/>
<feature type="chain" id="PRO_5002356907" description="Secreted protein" evidence="2">
    <location>
        <begin position="21"/>
        <end position="68"/>
    </location>
</feature>
<organism evidence="3">
    <name type="scientific">Oryza meridionalis</name>
    <dbReference type="NCBI Taxonomy" id="40149"/>
    <lineage>
        <taxon>Eukaryota</taxon>
        <taxon>Viridiplantae</taxon>
        <taxon>Streptophyta</taxon>
        <taxon>Embryophyta</taxon>
        <taxon>Tracheophyta</taxon>
        <taxon>Spermatophyta</taxon>
        <taxon>Magnoliopsida</taxon>
        <taxon>Liliopsida</taxon>
        <taxon>Poales</taxon>
        <taxon>Poaceae</taxon>
        <taxon>BOP clade</taxon>
        <taxon>Oryzoideae</taxon>
        <taxon>Oryzeae</taxon>
        <taxon>Oryzinae</taxon>
        <taxon>Oryza</taxon>
    </lineage>
</organism>
<dbReference type="EnsemblPlants" id="OMERI04G10430.1">
    <property type="protein sequence ID" value="OMERI04G10430.1"/>
    <property type="gene ID" value="OMERI04G10430"/>
</dbReference>
<accession>A0A0E0DDV4</accession>
<reference evidence="3" key="1">
    <citation type="submission" date="2015-04" db="UniProtKB">
        <authorList>
            <consortium name="EnsemblPlants"/>
        </authorList>
    </citation>
    <scope>IDENTIFICATION</scope>
</reference>
<feature type="signal peptide" evidence="2">
    <location>
        <begin position="1"/>
        <end position="20"/>
    </location>
</feature>
<dbReference type="AlphaFoldDB" id="A0A0E0DDV4"/>
<evidence type="ECO:0000256" key="1">
    <source>
        <dbReference type="SAM" id="MobiDB-lite"/>
    </source>
</evidence>
<dbReference type="Gramene" id="OMERI04G10430.1">
    <property type="protein sequence ID" value="OMERI04G10430.1"/>
    <property type="gene ID" value="OMERI04G10430"/>
</dbReference>
<proteinExistence type="predicted"/>
<reference evidence="3" key="2">
    <citation type="submission" date="2018-05" db="EMBL/GenBank/DDBJ databases">
        <title>OmerRS3 (Oryza meridionalis Reference Sequence Version 3).</title>
        <authorList>
            <person name="Zhang J."/>
            <person name="Kudrna D."/>
            <person name="Lee S."/>
            <person name="Talag J."/>
            <person name="Welchert J."/>
            <person name="Wing R.A."/>
        </authorList>
    </citation>
    <scope>NUCLEOTIDE SEQUENCE [LARGE SCALE GENOMIC DNA]</scope>
    <source>
        <strain evidence="3">cv. OR44</strain>
    </source>
</reference>
<evidence type="ECO:0000313" key="4">
    <source>
        <dbReference type="Proteomes" id="UP000008021"/>
    </source>
</evidence>
<protein>
    <recommendedName>
        <fullName evidence="5">Secreted protein</fullName>
    </recommendedName>
</protein>
<keyword evidence="4" id="KW-1185">Reference proteome</keyword>
<keyword evidence="2" id="KW-0732">Signal</keyword>
<sequence>MLHLPILVALPGRLLRVIVAELARQAAPTLPQHKPTAWPTNTEHRKTTPHATPTTPKSSPATTGSSLA</sequence>
<dbReference type="Proteomes" id="UP000008021">
    <property type="component" value="Chromosome 4"/>
</dbReference>
<evidence type="ECO:0000256" key="2">
    <source>
        <dbReference type="SAM" id="SignalP"/>
    </source>
</evidence>